<sequence>MTIDSSTTGNSIETMTTAGVIKHTIKPGDGKTYPKAGDVVEMHYNGHLFTRDASGNIKLGRKFDASFDRNTIFKTEIGVGAVIKGWEEGIPQMSLGETATLEITPEYAYGSQGFPNLIPPNEPLFFEVELLKINQKQAETYPRGSLTPAT</sequence>
<dbReference type="EMBL" id="ML220115">
    <property type="protein sequence ID" value="TGZ82617.1"/>
    <property type="molecule type" value="Genomic_DNA"/>
</dbReference>
<comment type="similarity">
    <text evidence="4">Belongs to the FKBP-type PPIase family. FKBP1 subfamily.</text>
</comment>
<dbReference type="PANTHER" id="PTHR10516">
    <property type="entry name" value="PEPTIDYL-PROLYL CIS-TRANS ISOMERASE"/>
    <property type="match status" value="1"/>
</dbReference>
<dbReference type="InterPro" id="IPR046357">
    <property type="entry name" value="PPIase_dom_sf"/>
</dbReference>
<name>A0A4S2N0S0_9PEZI</name>
<reference evidence="7 8" key="1">
    <citation type="submission" date="2019-04" db="EMBL/GenBank/DDBJ databases">
        <title>Comparative genomics and transcriptomics to analyze fruiting body development in filamentous ascomycetes.</title>
        <authorList>
            <consortium name="DOE Joint Genome Institute"/>
            <person name="Lutkenhaus R."/>
            <person name="Traeger S."/>
            <person name="Breuer J."/>
            <person name="Kuo A."/>
            <person name="Lipzen A."/>
            <person name="Pangilinan J."/>
            <person name="Dilworth D."/>
            <person name="Sandor L."/>
            <person name="Poggeler S."/>
            <person name="Barry K."/>
            <person name="Grigoriev I.V."/>
            <person name="Nowrousian M."/>
        </authorList>
    </citation>
    <scope>NUCLEOTIDE SEQUENCE [LARGE SCALE GENOMIC DNA]</scope>
    <source>
        <strain evidence="7 8">CBS 389.68</strain>
    </source>
</reference>
<accession>A0A4S2N0S0</accession>
<evidence type="ECO:0000256" key="1">
    <source>
        <dbReference type="ARBA" id="ARBA00000971"/>
    </source>
</evidence>
<protein>
    <recommendedName>
        <fullName evidence="5">peptidylprolyl isomerase</fullName>
        <ecNumber evidence="5">5.2.1.8</ecNumber>
    </recommendedName>
</protein>
<evidence type="ECO:0000313" key="7">
    <source>
        <dbReference type="EMBL" id="TGZ82617.1"/>
    </source>
</evidence>
<feature type="domain" description="PPIase FKBP-type" evidence="6">
    <location>
        <begin position="37"/>
        <end position="134"/>
    </location>
</feature>
<dbReference type="InterPro" id="IPR001179">
    <property type="entry name" value="PPIase_FKBP_dom"/>
</dbReference>
<evidence type="ECO:0000256" key="5">
    <source>
        <dbReference type="PROSITE-ProRule" id="PRU00277"/>
    </source>
</evidence>
<evidence type="ECO:0000256" key="2">
    <source>
        <dbReference type="ARBA" id="ARBA00023110"/>
    </source>
</evidence>
<dbReference type="SUPFAM" id="SSF54534">
    <property type="entry name" value="FKBP-like"/>
    <property type="match status" value="1"/>
</dbReference>
<dbReference type="Gene3D" id="3.10.50.40">
    <property type="match status" value="1"/>
</dbReference>
<dbReference type="InterPro" id="IPR050689">
    <property type="entry name" value="FKBP-type_PPIase"/>
</dbReference>
<organism evidence="7 8">
    <name type="scientific">Ascodesmis nigricans</name>
    <dbReference type="NCBI Taxonomy" id="341454"/>
    <lineage>
        <taxon>Eukaryota</taxon>
        <taxon>Fungi</taxon>
        <taxon>Dikarya</taxon>
        <taxon>Ascomycota</taxon>
        <taxon>Pezizomycotina</taxon>
        <taxon>Pezizomycetes</taxon>
        <taxon>Pezizales</taxon>
        <taxon>Ascodesmidaceae</taxon>
        <taxon>Ascodesmis</taxon>
    </lineage>
</organism>
<dbReference type="PANTHER" id="PTHR10516:SF443">
    <property type="entry name" value="FK506-BINDING PROTEIN 59-RELATED"/>
    <property type="match status" value="1"/>
</dbReference>
<dbReference type="FunFam" id="3.10.50.40:FF:000025">
    <property type="entry name" value="Peptidylprolyl isomerase"/>
    <property type="match status" value="1"/>
</dbReference>
<keyword evidence="2 5" id="KW-0697">Rotamase</keyword>
<dbReference type="GO" id="GO:0003755">
    <property type="term" value="F:peptidyl-prolyl cis-trans isomerase activity"/>
    <property type="evidence" value="ECO:0007669"/>
    <property type="project" value="UniProtKB-KW"/>
</dbReference>
<dbReference type="Proteomes" id="UP000298138">
    <property type="component" value="Unassembled WGS sequence"/>
</dbReference>
<evidence type="ECO:0000256" key="3">
    <source>
        <dbReference type="ARBA" id="ARBA00023235"/>
    </source>
</evidence>
<dbReference type="OrthoDB" id="1902587at2759"/>
<dbReference type="PROSITE" id="PS50059">
    <property type="entry name" value="FKBP_PPIASE"/>
    <property type="match status" value="1"/>
</dbReference>
<proteinExistence type="inferred from homology"/>
<keyword evidence="8" id="KW-1185">Reference proteome</keyword>
<dbReference type="EC" id="5.2.1.8" evidence="5"/>
<keyword evidence="3 5" id="KW-0413">Isomerase</keyword>
<dbReference type="STRING" id="341454.A0A4S2N0S0"/>
<evidence type="ECO:0000259" key="6">
    <source>
        <dbReference type="PROSITE" id="PS50059"/>
    </source>
</evidence>
<gene>
    <name evidence="7" type="ORF">EX30DRAFT_317971</name>
</gene>
<dbReference type="Pfam" id="PF00254">
    <property type="entry name" value="FKBP_C"/>
    <property type="match status" value="1"/>
</dbReference>
<evidence type="ECO:0000313" key="8">
    <source>
        <dbReference type="Proteomes" id="UP000298138"/>
    </source>
</evidence>
<evidence type="ECO:0000256" key="4">
    <source>
        <dbReference type="ARBA" id="ARBA00038106"/>
    </source>
</evidence>
<dbReference type="AlphaFoldDB" id="A0A4S2N0S0"/>
<dbReference type="GO" id="GO:0005737">
    <property type="term" value="C:cytoplasm"/>
    <property type="evidence" value="ECO:0007669"/>
    <property type="project" value="TreeGrafter"/>
</dbReference>
<comment type="catalytic activity">
    <reaction evidence="1 5">
        <text>[protein]-peptidylproline (omega=180) = [protein]-peptidylproline (omega=0)</text>
        <dbReference type="Rhea" id="RHEA:16237"/>
        <dbReference type="Rhea" id="RHEA-COMP:10747"/>
        <dbReference type="Rhea" id="RHEA-COMP:10748"/>
        <dbReference type="ChEBI" id="CHEBI:83833"/>
        <dbReference type="ChEBI" id="CHEBI:83834"/>
        <dbReference type="EC" id="5.2.1.8"/>
    </reaction>
</comment>
<dbReference type="InParanoid" id="A0A4S2N0S0"/>